<comment type="catalytic activity">
    <reaction evidence="1">
        <text>(7,8-dihydropterin-6-yl)methyl diphosphate + 4-aminobenzoate = 7,8-dihydropteroate + diphosphate</text>
        <dbReference type="Rhea" id="RHEA:19949"/>
        <dbReference type="ChEBI" id="CHEBI:17836"/>
        <dbReference type="ChEBI" id="CHEBI:17839"/>
        <dbReference type="ChEBI" id="CHEBI:33019"/>
        <dbReference type="ChEBI" id="CHEBI:72950"/>
        <dbReference type="EC" id="2.5.1.15"/>
    </reaction>
</comment>
<dbReference type="CDD" id="cd00739">
    <property type="entry name" value="DHPS"/>
    <property type="match status" value="1"/>
</dbReference>
<evidence type="ECO:0000259" key="9">
    <source>
        <dbReference type="PROSITE" id="PS50972"/>
    </source>
</evidence>
<evidence type="ECO:0000313" key="11">
    <source>
        <dbReference type="Proteomes" id="UP000837932"/>
    </source>
</evidence>
<dbReference type="SUPFAM" id="SSF51717">
    <property type="entry name" value="Dihydropteroate synthetase-like"/>
    <property type="match status" value="1"/>
</dbReference>
<keyword evidence="11" id="KW-1185">Reference proteome</keyword>
<keyword evidence="8" id="KW-0289">Folate biosynthesis</keyword>
<dbReference type="EMBL" id="CAKLPY010000001">
    <property type="protein sequence ID" value="CAH0995445.1"/>
    <property type="molecule type" value="Genomic_DNA"/>
</dbReference>
<feature type="domain" description="Pterin-binding" evidence="9">
    <location>
        <begin position="27"/>
        <end position="280"/>
    </location>
</feature>
<dbReference type="Proteomes" id="UP000837932">
    <property type="component" value="Unassembled WGS sequence"/>
</dbReference>
<gene>
    <name evidence="10" type="primary">folP</name>
    <name evidence="10" type="ORF">EMA8858_01568</name>
</gene>
<evidence type="ECO:0000256" key="7">
    <source>
        <dbReference type="ARBA" id="ARBA00022842"/>
    </source>
</evidence>
<dbReference type="InterPro" id="IPR011005">
    <property type="entry name" value="Dihydropteroate_synth-like_sf"/>
</dbReference>
<evidence type="ECO:0000256" key="6">
    <source>
        <dbReference type="ARBA" id="ARBA00022723"/>
    </source>
</evidence>
<dbReference type="Pfam" id="PF00809">
    <property type="entry name" value="Pterin_bind"/>
    <property type="match status" value="1"/>
</dbReference>
<dbReference type="GO" id="GO:0004156">
    <property type="term" value="F:dihydropteroate synthase activity"/>
    <property type="evidence" value="ECO:0007669"/>
    <property type="project" value="UniProtKB-EC"/>
</dbReference>
<evidence type="ECO:0000256" key="8">
    <source>
        <dbReference type="ARBA" id="ARBA00022909"/>
    </source>
</evidence>
<dbReference type="RefSeq" id="WP_238805998.1">
    <property type="nucleotide sequence ID" value="NZ_CAKLPY010000001.1"/>
</dbReference>
<evidence type="ECO:0000256" key="5">
    <source>
        <dbReference type="ARBA" id="ARBA00022679"/>
    </source>
</evidence>
<evidence type="ECO:0000256" key="4">
    <source>
        <dbReference type="ARBA" id="ARBA00012458"/>
    </source>
</evidence>
<evidence type="ECO:0000313" key="10">
    <source>
        <dbReference type="EMBL" id="CAH0995445.1"/>
    </source>
</evidence>
<protein>
    <recommendedName>
        <fullName evidence="4">dihydropteroate synthase</fullName>
        <ecNumber evidence="4">2.5.1.15</ecNumber>
    </recommendedName>
</protein>
<evidence type="ECO:0000256" key="1">
    <source>
        <dbReference type="ARBA" id="ARBA00000012"/>
    </source>
</evidence>
<dbReference type="InterPro" id="IPR000489">
    <property type="entry name" value="Pterin-binding_dom"/>
</dbReference>
<dbReference type="NCBIfam" id="TIGR01496">
    <property type="entry name" value="DHPS"/>
    <property type="match status" value="1"/>
</dbReference>
<evidence type="ECO:0000256" key="3">
    <source>
        <dbReference type="ARBA" id="ARBA00004763"/>
    </source>
</evidence>
<dbReference type="InterPro" id="IPR045031">
    <property type="entry name" value="DHP_synth-like"/>
</dbReference>
<reference evidence="10" key="1">
    <citation type="submission" date="2021-12" db="EMBL/GenBank/DDBJ databases">
        <authorList>
            <person name="Rodrigo-Torres L."/>
            <person name="Arahal R. D."/>
            <person name="Lucena T."/>
        </authorList>
    </citation>
    <scope>NUCLEOTIDE SEQUENCE</scope>
    <source>
        <strain evidence="10">CECT 8858</strain>
    </source>
</reference>
<dbReference type="PANTHER" id="PTHR20941:SF1">
    <property type="entry name" value="FOLIC ACID SYNTHESIS PROTEIN FOL1"/>
    <property type="match status" value="1"/>
</dbReference>
<comment type="caution">
    <text evidence="10">The sequence shown here is derived from an EMBL/GenBank/DDBJ whole genome shotgun (WGS) entry which is preliminary data.</text>
</comment>
<dbReference type="EC" id="2.5.1.15" evidence="4"/>
<dbReference type="PANTHER" id="PTHR20941">
    <property type="entry name" value="FOLATE SYNTHESIS PROTEINS"/>
    <property type="match status" value="1"/>
</dbReference>
<organism evidence="10 11">
    <name type="scientific">Emticicia aquatica</name>
    <dbReference type="NCBI Taxonomy" id="1681835"/>
    <lineage>
        <taxon>Bacteria</taxon>
        <taxon>Pseudomonadati</taxon>
        <taxon>Bacteroidota</taxon>
        <taxon>Cytophagia</taxon>
        <taxon>Cytophagales</taxon>
        <taxon>Leadbetterellaceae</taxon>
        <taxon>Emticicia</taxon>
    </lineage>
</organism>
<accession>A0ABM9ANU6</accession>
<proteinExistence type="predicted"/>
<dbReference type="InterPro" id="IPR006390">
    <property type="entry name" value="DHP_synth_dom"/>
</dbReference>
<dbReference type="PROSITE" id="PS50972">
    <property type="entry name" value="PTERIN_BINDING"/>
    <property type="match status" value="1"/>
</dbReference>
<keyword evidence="7" id="KW-0460">Magnesium</keyword>
<comment type="pathway">
    <text evidence="3">Cofactor biosynthesis; tetrahydrofolate biosynthesis; 7,8-dihydrofolate from 2-amino-4-hydroxy-6-hydroxymethyl-7,8-dihydropteridine diphosphate and 4-aminobenzoate: step 1/2.</text>
</comment>
<keyword evidence="5 10" id="KW-0808">Transferase</keyword>
<dbReference type="Gene3D" id="3.20.20.20">
    <property type="entry name" value="Dihydropteroate synthase-like"/>
    <property type="match status" value="1"/>
</dbReference>
<name>A0ABM9ANU6_9BACT</name>
<comment type="cofactor">
    <cofactor evidence="2">
        <name>Mg(2+)</name>
        <dbReference type="ChEBI" id="CHEBI:18420"/>
    </cofactor>
</comment>
<keyword evidence="6" id="KW-0479">Metal-binding</keyword>
<evidence type="ECO:0000256" key="2">
    <source>
        <dbReference type="ARBA" id="ARBA00001946"/>
    </source>
</evidence>
<sequence length="287" mass="31783">MRFLSIQANMPSQVAKSGKKLLDLAFPKVMGILNITPDSFFEGSRFKASNTQIIDKTGEMLQAGATFIDIGGYSTRPNAIDISIAEEIDRVVPAVEAIIKVFPEVIISIDTFRSQVARETVKVGAAIINDIAGGNLDNEMFNTVAELQVPYILMHSRGNPTTMNKLNDYQDITLDVITELQQKVSQLRALSVKDIIIDPGFGFAKNAKQGFEMMRNLEAFKVMDLPLLVGISRKSMIWRTLNISANEALNGTTALNMFALMQGAKILRVHDVKEAVETVRLFEELEK</sequence>